<feature type="region of interest" description="Disordered" evidence="6">
    <location>
        <begin position="67"/>
        <end position="86"/>
    </location>
</feature>
<keyword evidence="9" id="KW-1185">Reference proteome</keyword>
<protein>
    <submittedName>
        <fullName evidence="8">Serine/threonine protein kinase</fullName>
    </submittedName>
</protein>
<name>E8R4D7_ISOPI</name>
<gene>
    <name evidence="8" type="ordered locus">Isop_2159</name>
</gene>
<accession>E8R4D7</accession>
<keyword evidence="4 5" id="KW-0067">ATP-binding</keyword>
<keyword evidence="8" id="KW-0723">Serine/threonine-protein kinase</keyword>
<dbReference type="OrthoDB" id="6111975at2"/>
<dbReference type="InterPro" id="IPR000719">
    <property type="entry name" value="Prot_kinase_dom"/>
</dbReference>
<dbReference type="Pfam" id="PF03781">
    <property type="entry name" value="FGE-sulfatase"/>
    <property type="match status" value="1"/>
</dbReference>
<dbReference type="PROSITE" id="PS50011">
    <property type="entry name" value="PROTEIN_KINASE_DOM"/>
    <property type="match status" value="1"/>
</dbReference>
<dbReference type="Pfam" id="PF00069">
    <property type="entry name" value="Pkinase"/>
    <property type="match status" value="1"/>
</dbReference>
<dbReference type="PANTHER" id="PTHR43289">
    <property type="entry name" value="MITOGEN-ACTIVATED PROTEIN KINASE KINASE KINASE 20-RELATED"/>
    <property type="match status" value="1"/>
</dbReference>
<dbReference type="InterPro" id="IPR008271">
    <property type="entry name" value="Ser/Thr_kinase_AS"/>
</dbReference>
<evidence type="ECO:0000256" key="5">
    <source>
        <dbReference type="PROSITE-ProRule" id="PRU10141"/>
    </source>
</evidence>
<sequence length="747" mass="81420">MMMDAAEAKRTIAALPHPGEVPPRSGLGMTCDELVESLERLGLAPGGAARAAWEDVRIRLASSRLREEAGTDSDLPPAHTDPSDDPLEATLRELQRRGWLTPYQARLIVEGRMSELALDDYIILDELGRGGMGRVYKAQHRLMKRVVALKTLYSNLFESELAVRRFLTEVEALSRIQHPNVVTAFDARRHGESFYLVMEYVDGINLQDLVKSQGPRRAPQAVHFLLQAARGLDQAHQLGIIHRDVKPGNLLVNREGVVKILDLGLARMTQNASGTMTHPSTSHLGTPDYSAPEQFSDPRGVDERSDVYSLGCTLYYLTTGLHPYGDRETVMLKMYAHCSAPIPSIRAVSPGAPAALDELLKTMMAKDPADRPPSMAALIPRLEAILDELSATDTGVRPLLSSGSGESAAIGTLGTGGEGAAVGGGVVGGGFKSAASSGIVRALSSQTPPRKPRTERPTSPATASQATSSGGGGGPSSPRTPPKLETRTNSLGQTLARVEPRMFTFGACPTDRQAQPEEKPPHPILILQPFEVAQTPVTQAQFRHVMGSDPVPSGLRCDEAPVVGVTWWDAVEFCNALSRIEGLTPFYTFTEDGRCRIMDFSANGYRLPTEAEWEFVARAGRQTIYIWGGSPEPALADAHCWHAGNTASDPRPHPVGHKAPNLWSLFDLCGNTWEWCWDLFDPTWFARRAADRAYHDTGGPRQGTHRVTRGGSFRSLMDDLRLSRREPRDPNNAFDDVGFRVVRNLGT</sequence>
<dbReference type="EMBL" id="CP002353">
    <property type="protein sequence ID" value="ADV62738.1"/>
    <property type="molecule type" value="Genomic_DNA"/>
</dbReference>
<organism evidence="8 9">
    <name type="scientific">Isosphaera pallida (strain ATCC 43644 / DSM 9630 / IS1B)</name>
    <dbReference type="NCBI Taxonomy" id="575540"/>
    <lineage>
        <taxon>Bacteria</taxon>
        <taxon>Pseudomonadati</taxon>
        <taxon>Planctomycetota</taxon>
        <taxon>Planctomycetia</taxon>
        <taxon>Isosphaerales</taxon>
        <taxon>Isosphaeraceae</taxon>
        <taxon>Isosphaera</taxon>
    </lineage>
</organism>
<dbReference type="SUPFAM" id="SSF56436">
    <property type="entry name" value="C-type lectin-like"/>
    <property type="match status" value="1"/>
</dbReference>
<dbReference type="SMART" id="SM00220">
    <property type="entry name" value="S_TKc"/>
    <property type="match status" value="1"/>
</dbReference>
<dbReference type="PROSITE" id="PS00108">
    <property type="entry name" value="PROTEIN_KINASE_ST"/>
    <property type="match status" value="1"/>
</dbReference>
<evidence type="ECO:0000259" key="7">
    <source>
        <dbReference type="PROSITE" id="PS50011"/>
    </source>
</evidence>
<dbReference type="Gene3D" id="1.10.510.10">
    <property type="entry name" value="Transferase(Phosphotransferase) domain 1"/>
    <property type="match status" value="1"/>
</dbReference>
<dbReference type="SUPFAM" id="SSF56112">
    <property type="entry name" value="Protein kinase-like (PK-like)"/>
    <property type="match status" value="1"/>
</dbReference>
<feature type="region of interest" description="Disordered" evidence="6">
    <location>
        <begin position="439"/>
        <end position="496"/>
    </location>
</feature>
<feature type="compositionally biased region" description="Low complexity" evidence="6">
    <location>
        <begin position="457"/>
        <end position="468"/>
    </location>
</feature>
<evidence type="ECO:0000313" key="9">
    <source>
        <dbReference type="Proteomes" id="UP000008631"/>
    </source>
</evidence>
<dbReference type="PROSITE" id="PS00107">
    <property type="entry name" value="PROTEIN_KINASE_ATP"/>
    <property type="match status" value="1"/>
</dbReference>
<dbReference type="InterPro" id="IPR042095">
    <property type="entry name" value="SUMF_sf"/>
</dbReference>
<dbReference type="Gene3D" id="3.90.1580.10">
    <property type="entry name" value="paralog of FGE (formylglycine-generating enzyme)"/>
    <property type="match status" value="1"/>
</dbReference>
<dbReference type="InterPro" id="IPR005532">
    <property type="entry name" value="SUMF_dom"/>
</dbReference>
<reference evidence="8 9" key="2">
    <citation type="journal article" date="2011" name="Stand. Genomic Sci.">
        <title>Complete genome sequence of Isosphaera pallida type strain (IS1B).</title>
        <authorList>
            <consortium name="US DOE Joint Genome Institute (JGI-PGF)"/>
            <person name="Goker M."/>
            <person name="Cleland D."/>
            <person name="Saunders E."/>
            <person name="Lapidus A."/>
            <person name="Nolan M."/>
            <person name="Lucas S."/>
            <person name="Hammon N."/>
            <person name="Deshpande S."/>
            <person name="Cheng J.F."/>
            <person name="Tapia R."/>
            <person name="Han C."/>
            <person name="Goodwin L."/>
            <person name="Pitluck S."/>
            <person name="Liolios K."/>
            <person name="Pagani I."/>
            <person name="Ivanova N."/>
            <person name="Mavromatis K."/>
            <person name="Pati A."/>
            <person name="Chen A."/>
            <person name="Palaniappan K."/>
            <person name="Land M."/>
            <person name="Hauser L."/>
            <person name="Chang Y.J."/>
            <person name="Jeffries C.D."/>
            <person name="Detter J.C."/>
            <person name="Beck B."/>
            <person name="Woyke T."/>
            <person name="Bristow J."/>
            <person name="Eisen J.A."/>
            <person name="Markowitz V."/>
            <person name="Hugenholtz P."/>
            <person name="Kyrpides N.C."/>
            <person name="Klenk H.P."/>
        </authorList>
    </citation>
    <scope>NUCLEOTIDE SEQUENCE [LARGE SCALE GENOMIC DNA]</scope>
    <source>
        <strain evidence="9">ATCC 43644 / DSM 9630 / IS1B</strain>
    </source>
</reference>
<dbReference type="InParanoid" id="E8R4D7"/>
<dbReference type="HOGENOM" id="CLU_372049_0_0_0"/>
<dbReference type="InterPro" id="IPR011009">
    <property type="entry name" value="Kinase-like_dom_sf"/>
</dbReference>
<keyword evidence="2 5" id="KW-0547">Nucleotide-binding</keyword>
<evidence type="ECO:0000313" key="8">
    <source>
        <dbReference type="EMBL" id="ADV62738.1"/>
    </source>
</evidence>
<dbReference type="Proteomes" id="UP000008631">
    <property type="component" value="Chromosome"/>
</dbReference>
<dbReference type="STRING" id="575540.Isop_2159"/>
<dbReference type="eggNOG" id="COG1262">
    <property type="taxonomic scope" value="Bacteria"/>
</dbReference>
<feature type="binding site" evidence="5">
    <location>
        <position position="150"/>
    </location>
    <ligand>
        <name>ATP</name>
        <dbReference type="ChEBI" id="CHEBI:30616"/>
    </ligand>
</feature>
<evidence type="ECO:0000256" key="2">
    <source>
        <dbReference type="ARBA" id="ARBA00022741"/>
    </source>
</evidence>
<dbReference type="KEGG" id="ipa:Isop_2159"/>
<dbReference type="eggNOG" id="COG0515">
    <property type="taxonomic scope" value="Bacteria"/>
</dbReference>
<dbReference type="Gene3D" id="3.30.200.20">
    <property type="entry name" value="Phosphorylase Kinase, domain 1"/>
    <property type="match status" value="1"/>
</dbReference>
<dbReference type="GO" id="GO:0004674">
    <property type="term" value="F:protein serine/threonine kinase activity"/>
    <property type="evidence" value="ECO:0007669"/>
    <property type="project" value="UniProtKB-KW"/>
</dbReference>
<dbReference type="InterPro" id="IPR016187">
    <property type="entry name" value="CTDL_fold"/>
</dbReference>
<feature type="compositionally biased region" description="Polar residues" evidence="6">
    <location>
        <begin position="272"/>
        <end position="284"/>
    </location>
</feature>
<dbReference type="AlphaFoldDB" id="E8R4D7"/>
<keyword evidence="3 8" id="KW-0418">Kinase</keyword>
<evidence type="ECO:0000256" key="3">
    <source>
        <dbReference type="ARBA" id="ARBA00022777"/>
    </source>
</evidence>
<evidence type="ECO:0000256" key="6">
    <source>
        <dbReference type="SAM" id="MobiDB-lite"/>
    </source>
</evidence>
<dbReference type="InterPro" id="IPR017441">
    <property type="entry name" value="Protein_kinase_ATP_BS"/>
</dbReference>
<feature type="domain" description="Protein kinase" evidence="7">
    <location>
        <begin position="121"/>
        <end position="386"/>
    </location>
</feature>
<keyword evidence="1" id="KW-0808">Transferase</keyword>
<reference key="1">
    <citation type="submission" date="2010-11" db="EMBL/GenBank/DDBJ databases">
        <title>The complete sequence of chromosome of Isophaera pallida ATCC 43644.</title>
        <authorList>
            <consortium name="US DOE Joint Genome Institute (JGI-PGF)"/>
            <person name="Lucas S."/>
            <person name="Copeland A."/>
            <person name="Lapidus A."/>
            <person name="Bruce D."/>
            <person name="Goodwin L."/>
            <person name="Pitluck S."/>
            <person name="Kyrpides N."/>
            <person name="Mavromatis K."/>
            <person name="Pagani I."/>
            <person name="Ivanova N."/>
            <person name="Saunders E."/>
            <person name="Brettin T."/>
            <person name="Detter J.C."/>
            <person name="Han C."/>
            <person name="Tapia R."/>
            <person name="Land M."/>
            <person name="Hauser L."/>
            <person name="Markowitz V."/>
            <person name="Cheng J.-F."/>
            <person name="Hugenholtz P."/>
            <person name="Woyke T."/>
            <person name="Wu D."/>
            <person name="Eisen J.A."/>
        </authorList>
    </citation>
    <scope>NUCLEOTIDE SEQUENCE</scope>
    <source>
        <strain>ATCC 43644</strain>
    </source>
</reference>
<evidence type="ECO:0000256" key="1">
    <source>
        <dbReference type="ARBA" id="ARBA00022679"/>
    </source>
</evidence>
<evidence type="ECO:0000256" key="4">
    <source>
        <dbReference type="ARBA" id="ARBA00022840"/>
    </source>
</evidence>
<dbReference type="RefSeq" id="WP_013565026.1">
    <property type="nucleotide sequence ID" value="NC_014962.1"/>
</dbReference>
<dbReference type="PANTHER" id="PTHR43289:SF6">
    <property type="entry name" value="SERINE_THREONINE-PROTEIN KINASE NEKL-3"/>
    <property type="match status" value="1"/>
</dbReference>
<proteinExistence type="predicted"/>
<dbReference type="GO" id="GO:0005524">
    <property type="term" value="F:ATP binding"/>
    <property type="evidence" value="ECO:0007669"/>
    <property type="project" value="UniProtKB-UniRule"/>
</dbReference>
<dbReference type="CDD" id="cd14014">
    <property type="entry name" value="STKc_PknB_like"/>
    <property type="match status" value="1"/>
</dbReference>
<feature type="region of interest" description="Disordered" evidence="6">
    <location>
        <begin position="272"/>
        <end position="302"/>
    </location>
</feature>